<dbReference type="InterPro" id="IPR036291">
    <property type="entry name" value="NAD(P)-bd_dom_sf"/>
</dbReference>
<dbReference type="Gene3D" id="3.40.50.720">
    <property type="entry name" value="NAD(P)-binding Rossmann-like Domain"/>
    <property type="match status" value="1"/>
</dbReference>
<reference evidence="3" key="1">
    <citation type="journal article" date="2019" name="Int. J. Syst. Evol. Microbiol.">
        <title>The Global Catalogue of Microorganisms (GCM) 10K type strain sequencing project: providing services to taxonomists for standard genome sequencing and annotation.</title>
        <authorList>
            <consortium name="The Broad Institute Genomics Platform"/>
            <consortium name="The Broad Institute Genome Sequencing Center for Infectious Disease"/>
            <person name="Wu L."/>
            <person name="Ma J."/>
        </authorList>
    </citation>
    <scope>NUCLEOTIDE SEQUENCE [LARGE SCALE GENOMIC DNA]</scope>
    <source>
        <strain evidence="3">CCUG 62974</strain>
    </source>
</reference>
<evidence type="ECO:0000313" key="2">
    <source>
        <dbReference type="EMBL" id="MFD0888086.1"/>
    </source>
</evidence>
<dbReference type="Pfam" id="PF00106">
    <property type="entry name" value="adh_short"/>
    <property type="match status" value="1"/>
</dbReference>
<dbReference type="Proteomes" id="UP001597024">
    <property type="component" value="Unassembled WGS sequence"/>
</dbReference>
<keyword evidence="1" id="KW-0560">Oxidoreductase</keyword>
<dbReference type="EMBL" id="JBHTHX010001182">
    <property type="protein sequence ID" value="MFD0888086.1"/>
    <property type="molecule type" value="Genomic_DNA"/>
</dbReference>
<dbReference type="InterPro" id="IPR002347">
    <property type="entry name" value="SDR_fam"/>
</dbReference>
<name>A0ABW3DW76_9ACTN</name>
<organism evidence="2 3">
    <name type="scientific">Streptosporangium algeriense</name>
    <dbReference type="NCBI Taxonomy" id="1682748"/>
    <lineage>
        <taxon>Bacteria</taxon>
        <taxon>Bacillati</taxon>
        <taxon>Actinomycetota</taxon>
        <taxon>Actinomycetes</taxon>
        <taxon>Streptosporangiales</taxon>
        <taxon>Streptosporangiaceae</taxon>
        <taxon>Streptosporangium</taxon>
    </lineage>
</organism>
<protein>
    <submittedName>
        <fullName evidence="2">SDR family NAD(P)-dependent oxidoreductase</fullName>
    </submittedName>
</protein>
<dbReference type="PANTHER" id="PTHR43157">
    <property type="entry name" value="PHOSPHATIDYLINOSITOL-GLYCAN BIOSYNTHESIS CLASS F PROTEIN-RELATED"/>
    <property type="match status" value="1"/>
</dbReference>
<sequence>MLFGSEVLMRGKTVLITGSTGGIGKETARGLAALGARVILVGRDPVRAQRAADEL</sequence>
<evidence type="ECO:0000256" key="1">
    <source>
        <dbReference type="ARBA" id="ARBA00023002"/>
    </source>
</evidence>
<accession>A0ABW3DW76</accession>
<feature type="non-terminal residue" evidence="2">
    <location>
        <position position="55"/>
    </location>
</feature>
<dbReference type="PANTHER" id="PTHR43157:SF72">
    <property type="entry name" value="RETINOL DEHYDROGENASE 14"/>
    <property type="match status" value="1"/>
</dbReference>
<keyword evidence="3" id="KW-1185">Reference proteome</keyword>
<proteinExistence type="predicted"/>
<comment type="caution">
    <text evidence="2">The sequence shown here is derived from an EMBL/GenBank/DDBJ whole genome shotgun (WGS) entry which is preliminary data.</text>
</comment>
<dbReference type="SUPFAM" id="SSF51735">
    <property type="entry name" value="NAD(P)-binding Rossmann-fold domains"/>
    <property type="match status" value="1"/>
</dbReference>
<evidence type="ECO:0000313" key="3">
    <source>
        <dbReference type="Proteomes" id="UP001597024"/>
    </source>
</evidence>
<gene>
    <name evidence="2" type="ORF">ACFQ08_26400</name>
</gene>